<organism evidence="2">
    <name type="scientific">Solanum chilense</name>
    <name type="common">Tomato</name>
    <name type="synonym">Lycopersicon chilense</name>
    <dbReference type="NCBI Taxonomy" id="4083"/>
    <lineage>
        <taxon>Eukaryota</taxon>
        <taxon>Viridiplantae</taxon>
        <taxon>Streptophyta</taxon>
        <taxon>Embryophyta</taxon>
        <taxon>Tracheophyta</taxon>
        <taxon>Spermatophyta</taxon>
        <taxon>Magnoliopsida</taxon>
        <taxon>eudicotyledons</taxon>
        <taxon>Gunneridae</taxon>
        <taxon>Pentapetalae</taxon>
        <taxon>asterids</taxon>
        <taxon>lamiids</taxon>
        <taxon>Solanales</taxon>
        <taxon>Solanaceae</taxon>
        <taxon>Solanoideae</taxon>
        <taxon>Solaneae</taxon>
        <taxon>Solanum</taxon>
        <taxon>Solanum subgen. Lycopersicon</taxon>
    </lineage>
</organism>
<evidence type="ECO:0000256" key="1">
    <source>
        <dbReference type="SAM" id="MobiDB-lite"/>
    </source>
</evidence>
<gene>
    <name evidence="2" type="ORF">EJD97_018350</name>
</gene>
<dbReference type="AlphaFoldDB" id="A0A6N2CEB6"/>
<feature type="compositionally biased region" description="Polar residues" evidence="1">
    <location>
        <begin position="124"/>
        <end position="135"/>
    </location>
</feature>
<dbReference type="EMBL" id="RXGB01000499">
    <property type="protein sequence ID" value="TMX03092.1"/>
    <property type="molecule type" value="Genomic_DNA"/>
</dbReference>
<feature type="region of interest" description="Disordered" evidence="1">
    <location>
        <begin position="124"/>
        <end position="151"/>
    </location>
</feature>
<proteinExistence type="predicted"/>
<evidence type="ECO:0008006" key="3">
    <source>
        <dbReference type="Google" id="ProtNLM"/>
    </source>
</evidence>
<evidence type="ECO:0000313" key="2">
    <source>
        <dbReference type="EMBL" id="TMX03092.1"/>
    </source>
</evidence>
<name>A0A6N2CEB6_SOLCI</name>
<sequence>MASHIRDLTRMNPPVFYGSEVEEDTQQFIIEIYKIIYAMGFSTSEKSELDTYQLKYMSQVWDARVSNPKSMKGRDTILPNKKLTCAKCGKCHLGECLVGTDIFIGCGKSDHKVRDFHYVKTQEKGSSQVQTSGSNEAPKKNHFNAIRSRGE</sequence>
<accession>A0A6N2CEB6</accession>
<comment type="caution">
    <text evidence="2">The sequence shown here is derived from an EMBL/GenBank/DDBJ whole genome shotgun (WGS) entry which is preliminary data.</text>
</comment>
<reference evidence="2" key="1">
    <citation type="submission" date="2019-05" db="EMBL/GenBank/DDBJ databases">
        <title>The de novo reference genome and transcriptome assemblies of the wild tomato species Solanum chilense.</title>
        <authorList>
            <person name="Stam R."/>
            <person name="Nosenko T."/>
            <person name="Hoerger A.C."/>
            <person name="Stephan W."/>
            <person name="Seidel M.A."/>
            <person name="Kuhn J.M.M."/>
            <person name="Haberer G."/>
            <person name="Tellier A."/>
        </authorList>
    </citation>
    <scope>NUCLEOTIDE SEQUENCE</scope>
    <source>
        <tissue evidence="2">Mature leaves</tissue>
    </source>
</reference>
<protein>
    <recommendedName>
        <fullName evidence="3">Gag-pol polyprotein</fullName>
    </recommendedName>
</protein>